<dbReference type="AlphaFoldDB" id="A0A562N6L1"/>
<evidence type="ECO:0000313" key="2">
    <source>
        <dbReference type="Proteomes" id="UP000316225"/>
    </source>
</evidence>
<dbReference type="Proteomes" id="UP000316225">
    <property type="component" value="Unassembled WGS sequence"/>
</dbReference>
<gene>
    <name evidence="1" type="ORF">IQ24_03983</name>
</gene>
<evidence type="ECO:0000313" key="1">
    <source>
        <dbReference type="EMBL" id="TWI27787.1"/>
    </source>
</evidence>
<protein>
    <submittedName>
        <fullName evidence="1">Uncharacterized protein</fullName>
    </submittedName>
</protein>
<reference evidence="1 2" key="1">
    <citation type="journal article" date="2015" name="Stand. Genomic Sci.">
        <title>Genomic Encyclopedia of Bacterial and Archaeal Type Strains, Phase III: the genomes of soil and plant-associated and newly described type strains.</title>
        <authorList>
            <person name="Whitman W.B."/>
            <person name="Woyke T."/>
            <person name="Klenk H.P."/>
            <person name="Zhou Y."/>
            <person name="Lilburn T.G."/>
            <person name="Beck B.J."/>
            <person name="De Vos P."/>
            <person name="Vandamme P."/>
            <person name="Eisen J.A."/>
            <person name="Garrity G."/>
            <person name="Hugenholtz P."/>
            <person name="Kyrpides N.C."/>
        </authorList>
    </citation>
    <scope>NUCLEOTIDE SEQUENCE [LARGE SCALE GENOMIC DNA]</scope>
    <source>
        <strain evidence="1 2">CGMCC 1.5364</strain>
    </source>
</reference>
<keyword evidence="2" id="KW-1185">Reference proteome</keyword>
<sequence>MAQALAPSIRPLPDPAQIAALRALRDQFGRDWKAHLLADWITQPDNPHQSPDLCRLRRSHGPSWLLDYTLPDR</sequence>
<accession>A0A562N6L1</accession>
<name>A0A562N6L1_9RHOB</name>
<dbReference type="OrthoDB" id="8420607at2"/>
<dbReference type="EMBL" id="VLKU01000020">
    <property type="protein sequence ID" value="TWI27787.1"/>
    <property type="molecule type" value="Genomic_DNA"/>
</dbReference>
<comment type="caution">
    <text evidence="1">The sequence shown here is derived from an EMBL/GenBank/DDBJ whole genome shotgun (WGS) entry which is preliminary data.</text>
</comment>
<dbReference type="RefSeq" id="WP_145400123.1">
    <property type="nucleotide sequence ID" value="NZ_VLKU01000020.1"/>
</dbReference>
<organism evidence="1 2">
    <name type="scientific">Paracoccus sulfuroxidans</name>
    <dbReference type="NCBI Taxonomy" id="384678"/>
    <lineage>
        <taxon>Bacteria</taxon>
        <taxon>Pseudomonadati</taxon>
        <taxon>Pseudomonadota</taxon>
        <taxon>Alphaproteobacteria</taxon>
        <taxon>Rhodobacterales</taxon>
        <taxon>Paracoccaceae</taxon>
        <taxon>Paracoccus</taxon>
    </lineage>
</organism>
<proteinExistence type="predicted"/>